<evidence type="ECO:0000256" key="9">
    <source>
        <dbReference type="ARBA" id="ARBA00022645"/>
    </source>
</evidence>
<feature type="domain" description="Glycosyl transferase family 51" evidence="30">
    <location>
        <begin position="59"/>
        <end position="236"/>
    </location>
</feature>
<keyword evidence="19 28" id="KW-0472">Membrane</keyword>
<dbReference type="GO" id="GO:0030288">
    <property type="term" value="C:outer membrane-bounded periplasmic space"/>
    <property type="evidence" value="ECO:0007669"/>
    <property type="project" value="TreeGrafter"/>
</dbReference>
<dbReference type="InterPro" id="IPR050396">
    <property type="entry name" value="Glycosyltr_51/Transpeptidase"/>
</dbReference>
<evidence type="ECO:0000256" key="12">
    <source>
        <dbReference type="ARBA" id="ARBA00022679"/>
    </source>
</evidence>
<dbReference type="Pfam" id="PF00912">
    <property type="entry name" value="Transgly"/>
    <property type="match status" value="1"/>
</dbReference>
<comment type="subcellular location">
    <subcellularLocation>
        <location evidence="1">Cell inner membrane</location>
        <topology evidence="1">Single-pass type II membrane protein</topology>
    </subcellularLocation>
</comment>
<keyword evidence="33" id="KW-1185">Reference proteome</keyword>
<dbReference type="GO" id="GO:0008658">
    <property type="term" value="F:penicillin binding"/>
    <property type="evidence" value="ECO:0007669"/>
    <property type="project" value="InterPro"/>
</dbReference>
<evidence type="ECO:0000313" key="32">
    <source>
        <dbReference type="EMBL" id="PJK30396.1"/>
    </source>
</evidence>
<evidence type="ECO:0000256" key="20">
    <source>
        <dbReference type="ARBA" id="ARBA00023251"/>
    </source>
</evidence>
<keyword evidence="16" id="KW-0735">Signal-anchor</keyword>
<evidence type="ECO:0000256" key="13">
    <source>
        <dbReference type="ARBA" id="ARBA00022692"/>
    </source>
</evidence>
<dbReference type="GO" id="GO:0071555">
    <property type="term" value="P:cell wall organization"/>
    <property type="evidence" value="ECO:0007669"/>
    <property type="project" value="UniProtKB-KW"/>
</dbReference>
<keyword evidence="7" id="KW-1003">Cell membrane</keyword>
<keyword evidence="20" id="KW-0046">Antibiotic resistance</keyword>
<sequence>MRILFRILAWLSVLGVIGLITAAGAGYYVYWHFGRDLPEHDQLASYEPPVATRVYAGDGRLMAEYAREHRLFVPIEAVPPRVIHAFLAAEDAEFYQHPGVDLKAIARAVVQNIRNYGKDRRPVGASTITQQVAKNFLLTNEVSITRKIKEAILALRIEQAYSKDHILELYLNEIYLGQGAYGVASASLTYFDKPLDELTVDEAAFLAALPKAPNNYNPFRHNERARARRDWVIDRMAVENMIDPRTADEARAQPLQATRQREVELVEASWFAEEVRRELKNRYGDSGLYSGGLSVQATVEPALQRIARHALREGLVAYDRRHGYRGPFGRLSETEMADWAGSLAATERPVGAPDHWEIAVVLEAGANEARLGLMGGESIVMPLERLQWAREPLSEGKTGPTPSRTSDIFGRGDLVLIGPDTEEPDKPQLRQIPKINGAVVAMDPHTGRVLALVGGFSSERSEFNRATQAARQPGSAFKPFVYAAALESGFTPASIILDAPFVIDQGAGQGKWKPSNYSNRFYGPSTLRLGIEKSRNLMTVRLAQTLGMATVADYAERFEIYDDMPEALSYALGAGETTLLRLTTAYAMLVNGGRQIEPTLIDRVQDRRGATVYSHDALNCGDCGIDNWTDEAEPQLVDRREQVIRRSTAYQMVSLLEGVVKRGTGVRVSAVGKPLAGKTGTTNESRDTWFVGFSPDLALGVFAGFDEPAPLGDGETGSSVAAPIFRDIMDAWLKDKPSTPFRVPPDIRLVRIDARSGTPVSGSGSDVILEAFKTEAEQRAVATVRADTGMEARGEGVLDGIGADGAVQPAADRAPNGADPTPDKLPVKRDKAKDLVDGVY</sequence>
<dbReference type="UniPathway" id="UPA00219"/>
<dbReference type="AlphaFoldDB" id="A0A2M9G3Y5"/>
<evidence type="ECO:0000256" key="25">
    <source>
        <dbReference type="ARBA" id="ARBA00049902"/>
    </source>
</evidence>
<evidence type="ECO:0000256" key="5">
    <source>
        <dbReference type="ARBA" id="ARBA00012448"/>
    </source>
</evidence>
<comment type="similarity">
    <text evidence="4">In the N-terminal section; belongs to the glycosyltransferase 51 family.</text>
</comment>
<dbReference type="GO" id="GO:0009002">
    <property type="term" value="F:serine-type D-Ala-D-Ala carboxypeptidase activity"/>
    <property type="evidence" value="ECO:0007669"/>
    <property type="project" value="UniProtKB-EC"/>
</dbReference>
<dbReference type="RefSeq" id="WP_109795107.1">
    <property type="nucleotide sequence ID" value="NZ_PHIG01000028.1"/>
</dbReference>
<keyword evidence="10" id="KW-0645">Protease</keyword>
<dbReference type="SUPFAM" id="SSF53955">
    <property type="entry name" value="Lysozyme-like"/>
    <property type="match status" value="1"/>
</dbReference>
<evidence type="ECO:0000256" key="15">
    <source>
        <dbReference type="ARBA" id="ARBA00022960"/>
    </source>
</evidence>
<keyword evidence="18 28" id="KW-1133">Transmembrane helix</keyword>
<keyword evidence="22" id="KW-0961">Cell wall biogenesis/degradation</keyword>
<feature type="region of interest" description="Disordered" evidence="27">
    <location>
        <begin position="799"/>
        <end position="840"/>
    </location>
</feature>
<keyword evidence="12" id="KW-0808">Transferase</keyword>
<keyword evidence="15" id="KW-0133">Cell shape</keyword>
<evidence type="ECO:0000256" key="26">
    <source>
        <dbReference type="ARBA" id="ARBA00060592"/>
    </source>
</evidence>
<protein>
    <recommendedName>
        <fullName evidence="6">Penicillin-binding protein 1A</fullName>
        <ecNumber evidence="24">2.4.99.28</ecNumber>
        <ecNumber evidence="5">3.4.16.4</ecNumber>
    </recommendedName>
</protein>
<evidence type="ECO:0000256" key="10">
    <source>
        <dbReference type="ARBA" id="ARBA00022670"/>
    </source>
</evidence>
<comment type="pathway">
    <text evidence="2">Cell wall biogenesis; peptidoglycan biosynthesis.</text>
</comment>
<dbReference type="GO" id="GO:0008360">
    <property type="term" value="P:regulation of cell shape"/>
    <property type="evidence" value="ECO:0007669"/>
    <property type="project" value="UniProtKB-KW"/>
</dbReference>
<evidence type="ECO:0000256" key="4">
    <source>
        <dbReference type="ARBA" id="ARBA00007739"/>
    </source>
</evidence>
<keyword evidence="8" id="KW-0997">Cell inner membrane</keyword>
<keyword evidence="13 28" id="KW-0812">Transmembrane</keyword>
<dbReference type="InterPro" id="IPR031376">
    <property type="entry name" value="PCB_OB"/>
</dbReference>
<dbReference type="Gene3D" id="3.40.710.10">
    <property type="entry name" value="DD-peptidase/beta-lactamase superfamily"/>
    <property type="match status" value="2"/>
</dbReference>
<dbReference type="Pfam" id="PF00905">
    <property type="entry name" value="Transpeptidase"/>
    <property type="match status" value="1"/>
</dbReference>
<comment type="catalytic activity">
    <reaction evidence="23">
        <text>Preferential cleavage: (Ac)2-L-Lys-D-Ala-|-D-Ala. Also transpeptidation of peptidyl-alanyl moieties that are N-acyl substituents of D-alanine.</text>
        <dbReference type="EC" id="3.4.16.4"/>
    </reaction>
</comment>
<feature type="compositionally biased region" description="Basic and acidic residues" evidence="27">
    <location>
        <begin position="821"/>
        <end position="840"/>
    </location>
</feature>
<evidence type="ECO:0000256" key="28">
    <source>
        <dbReference type="SAM" id="Phobius"/>
    </source>
</evidence>
<evidence type="ECO:0000256" key="24">
    <source>
        <dbReference type="ARBA" id="ARBA00044770"/>
    </source>
</evidence>
<evidence type="ECO:0000256" key="7">
    <source>
        <dbReference type="ARBA" id="ARBA00022475"/>
    </source>
</evidence>
<keyword evidence="17" id="KW-0573">Peptidoglycan synthesis</keyword>
<dbReference type="OrthoDB" id="9766909at2"/>
<evidence type="ECO:0000256" key="17">
    <source>
        <dbReference type="ARBA" id="ARBA00022984"/>
    </source>
</evidence>
<dbReference type="NCBIfam" id="TIGR02074">
    <property type="entry name" value="PBP_1a_fam"/>
    <property type="match status" value="1"/>
</dbReference>
<dbReference type="InterPro" id="IPR036950">
    <property type="entry name" value="PBP_transglycosylase"/>
</dbReference>
<dbReference type="Proteomes" id="UP000229498">
    <property type="component" value="Unassembled WGS sequence"/>
</dbReference>
<dbReference type="InterPro" id="IPR001264">
    <property type="entry name" value="Glyco_trans_51"/>
</dbReference>
<dbReference type="InterPro" id="IPR001460">
    <property type="entry name" value="PCN-bd_Tpept"/>
</dbReference>
<evidence type="ECO:0000259" key="30">
    <source>
        <dbReference type="Pfam" id="PF00912"/>
    </source>
</evidence>
<keyword evidence="21" id="KW-0511">Multifunctional enzyme</keyword>
<dbReference type="EC" id="2.4.99.28" evidence="24"/>
<evidence type="ECO:0000256" key="19">
    <source>
        <dbReference type="ARBA" id="ARBA00023136"/>
    </source>
</evidence>
<evidence type="ECO:0000256" key="16">
    <source>
        <dbReference type="ARBA" id="ARBA00022968"/>
    </source>
</evidence>
<evidence type="ECO:0000259" key="29">
    <source>
        <dbReference type="Pfam" id="PF00905"/>
    </source>
</evidence>
<organism evidence="32 33">
    <name type="scientific">Minwuia thermotolerans</name>
    <dbReference type="NCBI Taxonomy" id="2056226"/>
    <lineage>
        <taxon>Bacteria</taxon>
        <taxon>Pseudomonadati</taxon>
        <taxon>Pseudomonadota</taxon>
        <taxon>Alphaproteobacteria</taxon>
        <taxon>Minwuiales</taxon>
        <taxon>Minwuiaceae</taxon>
        <taxon>Minwuia</taxon>
    </lineage>
</organism>
<evidence type="ECO:0000256" key="18">
    <source>
        <dbReference type="ARBA" id="ARBA00022989"/>
    </source>
</evidence>
<evidence type="ECO:0000256" key="22">
    <source>
        <dbReference type="ARBA" id="ARBA00023316"/>
    </source>
</evidence>
<evidence type="ECO:0000256" key="23">
    <source>
        <dbReference type="ARBA" id="ARBA00034000"/>
    </source>
</evidence>
<proteinExistence type="inferred from homology"/>
<evidence type="ECO:0000256" key="27">
    <source>
        <dbReference type="SAM" id="MobiDB-lite"/>
    </source>
</evidence>
<dbReference type="GO" id="GO:0005886">
    <property type="term" value="C:plasma membrane"/>
    <property type="evidence" value="ECO:0007669"/>
    <property type="project" value="UniProtKB-SubCell"/>
</dbReference>
<dbReference type="SUPFAM" id="SSF56601">
    <property type="entry name" value="beta-lactamase/transpeptidase-like"/>
    <property type="match status" value="1"/>
</dbReference>
<dbReference type="GO" id="GO:0009252">
    <property type="term" value="P:peptidoglycan biosynthetic process"/>
    <property type="evidence" value="ECO:0007669"/>
    <property type="project" value="UniProtKB-UniPathway"/>
</dbReference>
<comment type="pathway">
    <text evidence="26">Glycan biosynthesis.</text>
</comment>
<gene>
    <name evidence="32" type="ORF">CVT23_06990</name>
</gene>
<dbReference type="FunFam" id="1.10.3810.10:FF:000003">
    <property type="entry name" value="Penicillin-binding protein 1a"/>
    <property type="match status" value="1"/>
</dbReference>
<keyword evidence="14" id="KW-0378">Hydrolase</keyword>
<dbReference type="PANTHER" id="PTHR32282">
    <property type="entry name" value="BINDING PROTEIN TRANSPEPTIDASE, PUTATIVE-RELATED"/>
    <property type="match status" value="1"/>
</dbReference>
<dbReference type="Gene3D" id="1.10.3810.10">
    <property type="entry name" value="Biosynthetic peptidoglycan transglycosylase-like"/>
    <property type="match status" value="1"/>
</dbReference>
<keyword evidence="9" id="KW-0121">Carboxypeptidase</keyword>
<name>A0A2M9G3Y5_9PROT</name>
<evidence type="ECO:0000256" key="6">
    <source>
        <dbReference type="ARBA" id="ARBA00018638"/>
    </source>
</evidence>
<evidence type="ECO:0000256" key="8">
    <source>
        <dbReference type="ARBA" id="ARBA00022519"/>
    </source>
</evidence>
<dbReference type="GO" id="GO:0046677">
    <property type="term" value="P:response to antibiotic"/>
    <property type="evidence" value="ECO:0007669"/>
    <property type="project" value="UniProtKB-KW"/>
</dbReference>
<evidence type="ECO:0000256" key="2">
    <source>
        <dbReference type="ARBA" id="ARBA00004752"/>
    </source>
</evidence>
<evidence type="ECO:0000259" key="31">
    <source>
        <dbReference type="Pfam" id="PF17092"/>
    </source>
</evidence>
<dbReference type="GO" id="GO:0008955">
    <property type="term" value="F:peptidoglycan glycosyltransferase activity"/>
    <property type="evidence" value="ECO:0007669"/>
    <property type="project" value="UniProtKB-EC"/>
</dbReference>
<evidence type="ECO:0000256" key="11">
    <source>
        <dbReference type="ARBA" id="ARBA00022676"/>
    </source>
</evidence>
<evidence type="ECO:0000256" key="21">
    <source>
        <dbReference type="ARBA" id="ARBA00023268"/>
    </source>
</evidence>
<dbReference type="PANTHER" id="PTHR32282:SF27">
    <property type="entry name" value="PENICILLIN-BINDING PROTEIN 1A"/>
    <property type="match status" value="1"/>
</dbReference>
<dbReference type="InterPro" id="IPR012338">
    <property type="entry name" value="Beta-lactam/transpept-like"/>
</dbReference>
<feature type="transmembrane region" description="Helical" evidence="28">
    <location>
        <begin position="7"/>
        <end position="31"/>
    </location>
</feature>
<evidence type="ECO:0000256" key="3">
    <source>
        <dbReference type="ARBA" id="ARBA00007090"/>
    </source>
</evidence>
<comment type="similarity">
    <text evidence="3">In the C-terminal section; belongs to the transpeptidase family.</text>
</comment>
<dbReference type="InterPro" id="IPR023346">
    <property type="entry name" value="Lysozyme-like_dom_sf"/>
</dbReference>
<accession>A0A2M9G3Y5</accession>
<dbReference type="GO" id="GO:0006508">
    <property type="term" value="P:proteolysis"/>
    <property type="evidence" value="ECO:0007669"/>
    <property type="project" value="UniProtKB-KW"/>
</dbReference>
<reference evidence="32 33" key="1">
    <citation type="submission" date="2017-11" db="EMBL/GenBank/DDBJ databases">
        <title>Draft genome sequence of Rhizobiales bacterium SY3-13.</title>
        <authorList>
            <person name="Sun C."/>
        </authorList>
    </citation>
    <scope>NUCLEOTIDE SEQUENCE [LARGE SCALE GENOMIC DNA]</scope>
    <source>
        <strain evidence="32 33">SY3-13</strain>
    </source>
</reference>
<evidence type="ECO:0000256" key="1">
    <source>
        <dbReference type="ARBA" id="ARBA00004249"/>
    </source>
</evidence>
<feature type="domain" description="Penicillin-binding protein OB-like" evidence="31">
    <location>
        <begin position="324"/>
        <end position="435"/>
    </location>
</feature>
<keyword evidence="11" id="KW-0328">Glycosyltransferase</keyword>
<dbReference type="EC" id="3.4.16.4" evidence="5"/>
<feature type="domain" description="Penicillin-binding protein transpeptidase" evidence="29">
    <location>
        <begin position="437"/>
        <end position="730"/>
    </location>
</feature>
<evidence type="ECO:0000256" key="14">
    <source>
        <dbReference type="ARBA" id="ARBA00022801"/>
    </source>
</evidence>
<evidence type="ECO:0000313" key="33">
    <source>
        <dbReference type="Proteomes" id="UP000229498"/>
    </source>
</evidence>
<comment type="caution">
    <text evidence="32">The sequence shown here is derived from an EMBL/GenBank/DDBJ whole genome shotgun (WGS) entry which is preliminary data.</text>
</comment>
<dbReference type="EMBL" id="PHIG01000028">
    <property type="protein sequence ID" value="PJK30396.1"/>
    <property type="molecule type" value="Genomic_DNA"/>
</dbReference>
<comment type="catalytic activity">
    <reaction evidence="25">
        <text>[GlcNAc-(1-&gt;4)-Mur2Ac(oyl-L-Ala-gamma-D-Glu-L-Lys-D-Ala-D-Ala)](n)-di-trans,octa-cis-undecaprenyl diphosphate + beta-D-GlcNAc-(1-&gt;4)-Mur2Ac(oyl-L-Ala-gamma-D-Glu-L-Lys-D-Ala-D-Ala)-di-trans,octa-cis-undecaprenyl diphosphate = [GlcNAc-(1-&gt;4)-Mur2Ac(oyl-L-Ala-gamma-D-Glu-L-Lys-D-Ala-D-Ala)](n+1)-di-trans,octa-cis-undecaprenyl diphosphate + di-trans,octa-cis-undecaprenyl diphosphate + H(+)</text>
        <dbReference type="Rhea" id="RHEA:23708"/>
        <dbReference type="Rhea" id="RHEA-COMP:9602"/>
        <dbReference type="Rhea" id="RHEA-COMP:9603"/>
        <dbReference type="ChEBI" id="CHEBI:15378"/>
        <dbReference type="ChEBI" id="CHEBI:58405"/>
        <dbReference type="ChEBI" id="CHEBI:60033"/>
        <dbReference type="ChEBI" id="CHEBI:78435"/>
        <dbReference type="EC" id="2.4.99.28"/>
    </reaction>
</comment>
<dbReference type="Pfam" id="PF17092">
    <property type="entry name" value="PCB_OB"/>
    <property type="match status" value="1"/>
</dbReference>